<evidence type="ECO:0000313" key="2">
    <source>
        <dbReference type="EMBL" id="KAB5568994.1"/>
    </source>
</evidence>
<reference evidence="3" key="1">
    <citation type="journal article" date="2019" name="Gigascience">
        <title>De novo genome assembly of the endangered Acer yangbiense, a plant species with extremely small populations endemic to Yunnan Province, China.</title>
        <authorList>
            <person name="Yang J."/>
            <person name="Wariss H.M."/>
            <person name="Tao L."/>
            <person name="Zhang R."/>
            <person name="Yun Q."/>
            <person name="Hollingsworth P."/>
            <person name="Dao Z."/>
            <person name="Luo G."/>
            <person name="Guo H."/>
            <person name="Ma Y."/>
            <person name="Sun W."/>
        </authorList>
    </citation>
    <scope>NUCLEOTIDE SEQUENCE [LARGE SCALE GENOMIC DNA]</scope>
    <source>
        <strain evidence="3">cv. br00</strain>
    </source>
</reference>
<dbReference type="Pfam" id="PF10561">
    <property type="entry name" value="C2orf69"/>
    <property type="match status" value="1"/>
</dbReference>
<dbReference type="EMBL" id="VDCV01000002">
    <property type="protein sequence ID" value="KAB5568994.1"/>
    <property type="molecule type" value="Genomic_DNA"/>
</dbReference>
<organism evidence="2 3">
    <name type="scientific">Salix brachista</name>
    <dbReference type="NCBI Taxonomy" id="2182728"/>
    <lineage>
        <taxon>Eukaryota</taxon>
        <taxon>Viridiplantae</taxon>
        <taxon>Streptophyta</taxon>
        <taxon>Embryophyta</taxon>
        <taxon>Tracheophyta</taxon>
        <taxon>Spermatophyta</taxon>
        <taxon>Magnoliopsida</taxon>
        <taxon>eudicotyledons</taxon>
        <taxon>Gunneridae</taxon>
        <taxon>Pentapetalae</taxon>
        <taxon>rosids</taxon>
        <taxon>fabids</taxon>
        <taxon>Malpighiales</taxon>
        <taxon>Salicaceae</taxon>
        <taxon>Saliceae</taxon>
        <taxon>Salix</taxon>
    </lineage>
</organism>
<dbReference type="SUPFAM" id="SSF53474">
    <property type="entry name" value="alpha/beta-Hydrolases"/>
    <property type="match status" value="1"/>
</dbReference>
<dbReference type="PANTHER" id="PTHR11247:SF79">
    <property type="entry name" value="ALPHA_BETA-HYDROLASES SUPERFAMILY PROTEIN"/>
    <property type="match status" value="1"/>
</dbReference>
<dbReference type="PANTHER" id="PTHR11247">
    <property type="entry name" value="PALMITOYL-PROTEIN THIOESTERASE/DOLICHYLDIPHOSPHATASE 1"/>
    <property type="match status" value="1"/>
</dbReference>
<dbReference type="InterPro" id="IPR018881">
    <property type="entry name" value="C2orf69_mit"/>
</dbReference>
<name>A0A5N5NN75_9ROSI</name>
<gene>
    <name evidence="2" type="ORF">DKX38_002787</name>
</gene>
<dbReference type="InterPro" id="IPR029058">
    <property type="entry name" value="AB_hydrolase_fold"/>
</dbReference>
<keyword evidence="1" id="KW-0378">Hydrolase</keyword>
<evidence type="ECO:0000313" key="3">
    <source>
        <dbReference type="Proteomes" id="UP000326939"/>
    </source>
</evidence>
<accession>A0A5N5NN75</accession>
<evidence type="ECO:0008006" key="4">
    <source>
        <dbReference type="Google" id="ProtNLM"/>
    </source>
</evidence>
<dbReference type="Gene3D" id="3.40.50.1820">
    <property type="entry name" value="alpha/beta hydrolase"/>
    <property type="match status" value="1"/>
</dbReference>
<proteinExistence type="predicted"/>
<keyword evidence="3" id="KW-1185">Reference proteome</keyword>
<evidence type="ECO:0000256" key="1">
    <source>
        <dbReference type="ARBA" id="ARBA00022801"/>
    </source>
</evidence>
<dbReference type="GO" id="GO:0016790">
    <property type="term" value="F:thiolester hydrolase activity"/>
    <property type="evidence" value="ECO:0007669"/>
    <property type="project" value="TreeGrafter"/>
</dbReference>
<dbReference type="AlphaFoldDB" id="A0A5N5NN75"/>
<dbReference type="Pfam" id="PF02089">
    <property type="entry name" value="Palm_thioest"/>
    <property type="match status" value="1"/>
</dbReference>
<protein>
    <recommendedName>
        <fullName evidence="4">Palmitoyl-protein thioesterase 1</fullName>
    </recommendedName>
</protein>
<sequence length="676" mass="74482">MDCWTGVLKVPLAPGSTSYCRVAVSLCLSPASKTLSAPSANAIFFNGDRVEGTKNPVIERLSDLQKIAQILVSKYGGCVNAYVIEAPVFNGPFAVYKDFIPSVNRYGEPKSYNPVGFPASNSTVSVLLNCLKEVCFSAMSIIEAPYGVLRIVKKLTRKLLPPPPCFTALCIHSCFGFAVYSCRGVIIIDVSQYPEFVSLQAKKVIPRREQESSADSVSFNQPKTYVLGFSKGGTVLNQLVTELGSLEVKSQVKPQPPSGEFSSDQEDIQIIPTTKESLLNSISEIHYVDVGLNSAGAYTTNHDVIERISQRLMQGAPGIRFVLHGTPRQWCDSNRVLIREEKDRLAHLLESESRRSGGKLQVCDAMTTANCISDKCSNKGVKQFTERLTKWSGIQGHCIEIGDGAWDSWTMPLLDQTEIACEKVKSMSELSDGYNLIGLSQGSLIARGVIEFCDGGPPVKNLITLAGIHAGIASIPFCGSTIICVLLDDLIKSEIYSTYVQEHLAPSGYIKIPTDIPAYLKGCSFLPKVNNEIKNTRNSTYKERFASLENLVLIMFEQDTVLVPKETSWFGYYPDGSYDTILPAQETQLYTEDWIGLKTLDEAGKVKFINVSGGHLDISQTDMKKYVLPYLVEQAPSPSLQIEKGPSSCRWFSAIKNSFMELVGRAEDRNLLDIRR</sequence>
<comment type="caution">
    <text evidence="2">The sequence shown here is derived from an EMBL/GenBank/DDBJ whole genome shotgun (WGS) entry which is preliminary data.</text>
</comment>
<dbReference type="Proteomes" id="UP000326939">
    <property type="component" value="Chromosome 2"/>
</dbReference>